<comment type="caution">
    <text evidence="2">The sequence shown here is derived from an EMBL/GenBank/DDBJ whole genome shotgun (WGS) entry which is preliminary data.</text>
</comment>
<keyword evidence="1" id="KW-0472">Membrane</keyword>
<protein>
    <submittedName>
        <fullName evidence="2">Uncharacterized protein</fullName>
    </submittedName>
</protein>
<sequence>MNEINKTNESSSFGQSKYMQIYLKQFGKDMHKTTINQQTAFKERIKKDHDSKKIKMLLGRVEDMLDNKKSSNHLTTAFFGIVSFGFASLMNYSINPIKEIHVSGPYILIIITLTIVLLFWVKTVLDEKKELDELSRYKRLLQECLDEISEKKSKRRFLKLTNKYRTP</sequence>
<keyword evidence="1" id="KW-1133">Transmembrane helix</keyword>
<organism evidence="2 3">
    <name type="scientific">Bacillus pumilus</name>
    <name type="common">Bacillus mesentericus</name>
    <dbReference type="NCBI Taxonomy" id="1408"/>
    <lineage>
        <taxon>Bacteria</taxon>
        <taxon>Bacillati</taxon>
        <taxon>Bacillota</taxon>
        <taxon>Bacilli</taxon>
        <taxon>Bacillales</taxon>
        <taxon>Bacillaceae</taxon>
        <taxon>Bacillus</taxon>
    </lineage>
</organism>
<dbReference type="EMBL" id="PEKP01000026">
    <property type="protein sequence ID" value="PIK25823.1"/>
    <property type="molecule type" value="Genomic_DNA"/>
</dbReference>
<feature type="transmembrane region" description="Helical" evidence="1">
    <location>
        <begin position="74"/>
        <end position="94"/>
    </location>
</feature>
<proteinExistence type="predicted"/>
<dbReference type="Proteomes" id="UP000230768">
    <property type="component" value="Unassembled WGS sequence"/>
</dbReference>
<evidence type="ECO:0000313" key="2">
    <source>
        <dbReference type="EMBL" id="PIK25823.1"/>
    </source>
</evidence>
<feature type="transmembrane region" description="Helical" evidence="1">
    <location>
        <begin position="100"/>
        <end position="121"/>
    </location>
</feature>
<accession>A0A2G8IQT3</accession>
<name>A0A2G8IQT3_BACPU</name>
<gene>
    <name evidence="2" type="ORF">CTV99_15965</name>
</gene>
<dbReference type="RefSeq" id="WP_099728394.1">
    <property type="nucleotide sequence ID" value="NZ_JASUAF010000001.1"/>
</dbReference>
<dbReference type="AlphaFoldDB" id="A0A2G8IQT3"/>
<evidence type="ECO:0000313" key="3">
    <source>
        <dbReference type="Proteomes" id="UP000230768"/>
    </source>
</evidence>
<keyword evidence="1" id="KW-0812">Transmembrane</keyword>
<reference evidence="2 3" key="1">
    <citation type="submission" date="2017-11" db="EMBL/GenBank/DDBJ databases">
        <title>Draft genome sequence of Bacillus pumilus 51_5il from lake Gorkoye (Russia: Novosibirsk region).</title>
        <authorList>
            <person name="Shipova A.A."/>
            <person name="Rozanov A.S."/>
            <person name="Bryanskaya A.V."/>
            <person name="Peltek S.E."/>
        </authorList>
    </citation>
    <scope>NUCLEOTIDE SEQUENCE [LARGE SCALE GENOMIC DNA]</scope>
    <source>
        <strain evidence="2 3">51_5il</strain>
    </source>
</reference>
<evidence type="ECO:0000256" key="1">
    <source>
        <dbReference type="SAM" id="Phobius"/>
    </source>
</evidence>